<dbReference type="PANTHER" id="PTHR21180">
    <property type="entry name" value="ENDONUCLEASE/EXONUCLEASE/PHOSPHATASE FAMILY DOMAIN-CONTAINING PROTEIN 1"/>
    <property type="match status" value="1"/>
</dbReference>
<evidence type="ECO:0000256" key="4">
    <source>
        <dbReference type="ARBA" id="ARBA00023014"/>
    </source>
</evidence>
<dbReference type="RefSeq" id="WP_093370380.1">
    <property type="nucleotide sequence ID" value="NZ_FOQA01000002.1"/>
</dbReference>
<keyword evidence="6" id="KW-1185">Reference proteome</keyword>
<dbReference type="GO" id="GO:0003824">
    <property type="term" value="F:catalytic activity"/>
    <property type="evidence" value="ECO:0007669"/>
    <property type="project" value="InterPro"/>
</dbReference>
<proteinExistence type="predicted"/>
<dbReference type="SFLD" id="SFLDG01102">
    <property type="entry name" value="Uncharacterised_Radical_SAM_Su"/>
    <property type="match status" value="1"/>
</dbReference>
<dbReference type="InterPro" id="IPR058240">
    <property type="entry name" value="rSAM_sf"/>
</dbReference>
<dbReference type="STRING" id="69895.SAMN05192551_102165"/>
<dbReference type="InterPro" id="IPR010994">
    <property type="entry name" value="RuvA_2-like"/>
</dbReference>
<dbReference type="AlphaFoldDB" id="A0A1I3C2V9"/>
<dbReference type="InterPro" id="IPR013785">
    <property type="entry name" value="Aldolase_TIM"/>
</dbReference>
<organism evidence="5 6">
    <name type="scientific">Tindallia magadiensis</name>
    <dbReference type="NCBI Taxonomy" id="69895"/>
    <lineage>
        <taxon>Bacteria</taxon>
        <taxon>Bacillati</taxon>
        <taxon>Bacillota</taxon>
        <taxon>Clostridia</taxon>
        <taxon>Peptostreptococcales</taxon>
        <taxon>Tindalliaceae</taxon>
        <taxon>Tindallia</taxon>
    </lineage>
</organism>
<evidence type="ECO:0000313" key="6">
    <source>
        <dbReference type="Proteomes" id="UP000199287"/>
    </source>
</evidence>
<dbReference type="SFLD" id="SFLDS00029">
    <property type="entry name" value="Radical_SAM"/>
    <property type="match status" value="1"/>
</dbReference>
<keyword evidence="4" id="KW-0411">Iron-sulfur</keyword>
<dbReference type="SUPFAM" id="SSF102114">
    <property type="entry name" value="Radical SAM enzymes"/>
    <property type="match status" value="1"/>
</dbReference>
<dbReference type="InterPro" id="IPR007197">
    <property type="entry name" value="rSAM"/>
</dbReference>
<evidence type="ECO:0000256" key="2">
    <source>
        <dbReference type="ARBA" id="ARBA00022723"/>
    </source>
</evidence>
<evidence type="ECO:0000256" key="1">
    <source>
        <dbReference type="ARBA" id="ARBA00022691"/>
    </source>
</evidence>
<dbReference type="CDD" id="cd01335">
    <property type="entry name" value="Radical_SAM"/>
    <property type="match status" value="1"/>
</dbReference>
<reference evidence="6" key="1">
    <citation type="submission" date="2016-10" db="EMBL/GenBank/DDBJ databases">
        <authorList>
            <person name="Varghese N."/>
            <person name="Submissions S."/>
        </authorList>
    </citation>
    <scope>NUCLEOTIDE SEQUENCE [LARGE SCALE GENOMIC DNA]</scope>
    <source>
        <strain evidence="6">Z-7934</strain>
    </source>
</reference>
<dbReference type="SUPFAM" id="SSF47781">
    <property type="entry name" value="RuvA domain 2-like"/>
    <property type="match status" value="1"/>
</dbReference>
<evidence type="ECO:0000256" key="3">
    <source>
        <dbReference type="ARBA" id="ARBA00023004"/>
    </source>
</evidence>
<accession>A0A1I3C2V9</accession>
<dbReference type="GO" id="GO:0051536">
    <property type="term" value="F:iron-sulfur cluster binding"/>
    <property type="evidence" value="ECO:0007669"/>
    <property type="project" value="UniProtKB-KW"/>
</dbReference>
<gene>
    <name evidence="5" type="ORF">SAMN05192551_102165</name>
</gene>
<dbReference type="InterPro" id="IPR051675">
    <property type="entry name" value="Endo/Exo/Phosphatase_dom_1"/>
</dbReference>
<dbReference type="Gene3D" id="3.20.20.70">
    <property type="entry name" value="Aldolase class I"/>
    <property type="match status" value="1"/>
</dbReference>
<keyword evidence="3" id="KW-0408">Iron</keyword>
<dbReference type="GO" id="GO:0046872">
    <property type="term" value="F:metal ion binding"/>
    <property type="evidence" value="ECO:0007669"/>
    <property type="project" value="UniProtKB-KW"/>
</dbReference>
<dbReference type="EMBL" id="FOQA01000002">
    <property type="protein sequence ID" value="SFH68656.1"/>
    <property type="molecule type" value="Genomic_DNA"/>
</dbReference>
<sequence>MNLSEKIKILAESAKYDVSCSSSGSNRKNIAGGIGNAAQAGICHTWSADGRCISLLKILMNNNCQYDCFYCHNRRSNDFPRASLLPSELADLTIAFYRRNYIEGLFLSSAIEESPDRTMEKMIEVLRLLRKKHLFNGYIHIKGIPGSNPLLIHEAGLLADRISVNIELPSEKSLQLLAPQKKKEGILLPMKQIHQTSLQQQQEKKHFLSTPDFVPAGQSTQLMIGASPENDRQILRLSESLYDKFQLKRVYYSAYVPVNKNSKLPLPIHPPPQQREHRLYQADWLLRFYGFRAEDLLPSHQPDLNLYLDPKCVWALNHPEIFPVEITRANLYTLLRVPGIGPISARRLITARRSSPLHFDTLQRTGIVMKRARYFITCQGKYHGGQDFYPERISRLLQQENQRQMAEYKGHQLSLEDWRLEITK</sequence>
<name>A0A1I3C2V9_9FIRM</name>
<dbReference type="InterPro" id="IPR023874">
    <property type="entry name" value="DNA_rSAM_put"/>
</dbReference>
<dbReference type="Proteomes" id="UP000199287">
    <property type="component" value="Unassembled WGS sequence"/>
</dbReference>
<keyword evidence="2" id="KW-0479">Metal-binding</keyword>
<dbReference type="NCBIfam" id="TIGR03916">
    <property type="entry name" value="rSAM_link_UDG"/>
    <property type="match status" value="1"/>
</dbReference>
<keyword evidence="1" id="KW-0949">S-adenosyl-L-methionine</keyword>
<dbReference type="PANTHER" id="PTHR21180:SF9">
    <property type="entry name" value="TYPE II SECRETION SYSTEM PROTEIN K"/>
    <property type="match status" value="1"/>
</dbReference>
<dbReference type="OrthoDB" id="9801154at2"/>
<evidence type="ECO:0000313" key="5">
    <source>
        <dbReference type="EMBL" id="SFH68656.1"/>
    </source>
</evidence>
<protein>
    <submittedName>
        <fullName evidence="5">Putative DNA modification/repair radical SAM protein</fullName>
    </submittedName>
</protein>